<name>A0A8X6FZI8_TRICU</name>
<keyword evidence="3" id="KW-1185">Reference proteome</keyword>
<feature type="region of interest" description="Disordered" evidence="1">
    <location>
        <begin position="1"/>
        <end position="49"/>
    </location>
</feature>
<reference evidence="2" key="1">
    <citation type="submission" date="2020-07" db="EMBL/GenBank/DDBJ databases">
        <title>Multicomponent nature underlies the extraordinary mechanical properties of spider dragline silk.</title>
        <authorList>
            <person name="Kono N."/>
            <person name="Nakamura H."/>
            <person name="Mori M."/>
            <person name="Yoshida Y."/>
            <person name="Ohtoshi R."/>
            <person name="Malay A.D."/>
            <person name="Moran D.A.P."/>
            <person name="Tomita M."/>
            <person name="Numata K."/>
            <person name="Arakawa K."/>
        </authorList>
    </citation>
    <scope>NUCLEOTIDE SEQUENCE</scope>
</reference>
<protein>
    <submittedName>
        <fullName evidence="2">Uncharacterized protein</fullName>
    </submittedName>
</protein>
<evidence type="ECO:0000256" key="1">
    <source>
        <dbReference type="SAM" id="MobiDB-lite"/>
    </source>
</evidence>
<evidence type="ECO:0000313" key="3">
    <source>
        <dbReference type="Proteomes" id="UP000887116"/>
    </source>
</evidence>
<accession>A0A8X6FZI8</accession>
<comment type="caution">
    <text evidence="2">The sequence shown here is derived from an EMBL/GenBank/DDBJ whole genome shotgun (WGS) entry which is preliminary data.</text>
</comment>
<evidence type="ECO:0000313" key="2">
    <source>
        <dbReference type="EMBL" id="GFQ92228.1"/>
    </source>
</evidence>
<organism evidence="2 3">
    <name type="scientific">Trichonephila clavata</name>
    <name type="common">Joro spider</name>
    <name type="synonym">Nephila clavata</name>
    <dbReference type="NCBI Taxonomy" id="2740835"/>
    <lineage>
        <taxon>Eukaryota</taxon>
        <taxon>Metazoa</taxon>
        <taxon>Ecdysozoa</taxon>
        <taxon>Arthropoda</taxon>
        <taxon>Chelicerata</taxon>
        <taxon>Arachnida</taxon>
        <taxon>Araneae</taxon>
        <taxon>Araneomorphae</taxon>
        <taxon>Entelegynae</taxon>
        <taxon>Araneoidea</taxon>
        <taxon>Nephilidae</taxon>
        <taxon>Trichonephila</taxon>
    </lineage>
</organism>
<gene>
    <name evidence="2" type="primary">NCL1_40688</name>
    <name evidence="2" type="ORF">TNCT_8181</name>
</gene>
<dbReference type="EMBL" id="BMAO01033848">
    <property type="protein sequence ID" value="GFQ92228.1"/>
    <property type="molecule type" value="Genomic_DNA"/>
</dbReference>
<dbReference type="Proteomes" id="UP000887116">
    <property type="component" value="Unassembled WGS sequence"/>
</dbReference>
<proteinExistence type="predicted"/>
<sequence length="91" mass="9836">MYRNPPAGQSLLDMGPPSASPHRGRGRTPSLQHPEQHPDAPHESAGVLRPLRAALLRDGMVQALSDTCGTSHPSAICHEQRKVSGRCFHPD</sequence>
<dbReference type="AlphaFoldDB" id="A0A8X6FZI8"/>